<dbReference type="InterPro" id="IPR016039">
    <property type="entry name" value="Thiolase-like"/>
</dbReference>
<dbReference type="EMBL" id="JNBY01000051">
    <property type="protein sequence ID" value="KDN86869.1"/>
    <property type="molecule type" value="Genomic_DNA"/>
</dbReference>
<feature type="compositionally biased region" description="Basic and acidic residues" evidence="5">
    <location>
        <begin position="40"/>
        <end position="49"/>
    </location>
</feature>
<comment type="similarity">
    <text evidence="1 4">Belongs to the thiolase-like superfamily. Beta-ketoacyl-ACP synthases family.</text>
</comment>
<protein>
    <recommendedName>
        <fullName evidence="6">Ketosynthase family 3 (KS3) domain-containing protein</fullName>
    </recommendedName>
</protein>
<evidence type="ECO:0000259" key="6">
    <source>
        <dbReference type="PROSITE" id="PS52004"/>
    </source>
</evidence>
<dbReference type="GO" id="GO:0006633">
    <property type="term" value="P:fatty acid biosynthetic process"/>
    <property type="evidence" value="ECO:0007669"/>
    <property type="project" value="InterPro"/>
</dbReference>
<dbReference type="eggNOG" id="COG0304">
    <property type="taxonomic scope" value="Bacteria"/>
</dbReference>
<dbReference type="PANTHER" id="PTHR11712">
    <property type="entry name" value="POLYKETIDE SYNTHASE-RELATED"/>
    <property type="match status" value="1"/>
</dbReference>
<organism evidence="7 8">
    <name type="scientific">Kitasatospora cheerisanensis KCTC 2395</name>
    <dbReference type="NCBI Taxonomy" id="1348663"/>
    <lineage>
        <taxon>Bacteria</taxon>
        <taxon>Bacillati</taxon>
        <taxon>Actinomycetota</taxon>
        <taxon>Actinomycetes</taxon>
        <taxon>Kitasatosporales</taxon>
        <taxon>Streptomycetaceae</taxon>
        <taxon>Kitasatospora</taxon>
    </lineage>
</organism>
<evidence type="ECO:0000256" key="1">
    <source>
        <dbReference type="ARBA" id="ARBA00008467"/>
    </source>
</evidence>
<feature type="compositionally biased region" description="Basic and acidic residues" evidence="5">
    <location>
        <begin position="489"/>
        <end position="500"/>
    </location>
</feature>
<feature type="region of interest" description="Disordered" evidence="5">
    <location>
        <begin position="1"/>
        <end position="82"/>
    </location>
</feature>
<dbReference type="AlphaFoldDB" id="A0A066Z3P7"/>
<evidence type="ECO:0000256" key="3">
    <source>
        <dbReference type="ARBA" id="ARBA00023315"/>
    </source>
</evidence>
<accession>A0A066Z3P7</accession>
<dbReference type="InterPro" id="IPR014031">
    <property type="entry name" value="Ketoacyl_synth_C"/>
</dbReference>
<feature type="compositionally biased region" description="Basic residues" evidence="5">
    <location>
        <begin position="365"/>
        <end position="387"/>
    </location>
</feature>
<evidence type="ECO:0000313" key="7">
    <source>
        <dbReference type="EMBL" id="KDN86869.1"/>
    </source>
</evidence>
<dbReference type="PROSITE" id="PS00606">
    <property type="entry name" value="KS3_1"/>
    <property type="match status" value="1"/>
</dbReference>
<feature type="compositionally biased region" description="Basic and acidic residues" evidence="5">
    <location>
        <begin position="388"/>
        <end position="397"/>
    </location>
</feature>
<keyword evidence="8" id="KW-1185">Reference proteome</keyword>
<feature type="compositionally biased region" description="Basic residues" evidence="5">
    <location>
        <begin position="339"/>
        <end position="348"/>
    </location>
</feature>
<name>A0A066Z3P7_9ACTN</name>
<evidence type="ECO:0000256" key="5">
    <source>
        <dbReference type="SAM" id="MobiDB-lite"/>
    </source>
</evidence>
<keyword evidence="3" id="KW-0012">Acyltransferase</keyword>
<feature type="region of interest" description="Disordered" evidence="5">
    <location>
        <begin position="452"/>
        <end position="570"/>
    </location>
</feature>
<evidence type="ECO:0000256" key="2">
    <source>
        <dbReference type="ARBA" id="ARBA00022679"/>
    </source>
</evidence>
<evidence type="ECO:0000256" key="4">
    <source>
        <dbReference type="RuleBase" id="RU003694"/>
    </source>
</evidence>
<dbReference type="PATRIC" id="fig|1348663.4.peg.1257"/>
<feature type="compositionally biased region" description="Basic and acidic residues" evidence="5">
    <location>
        <begin position="20"/>
        <end position="33"/>
    </location>
</feature>
<dbReference type="Gene3D" id="3.40.47.10">
    <property type="match status" value="1"/>
</dbReference>
<feature type="compositionally biased region" description="Basic residues" evidence="5">
    <location>
        <begin position="533"/>
        <end position="555"/>
    </location>
</feature>
<keyword evidence="2 4" id="KW-0808">Transferase</keyword>
<dbReference type="GO" id="GO:0004315">
    <property type="term" value="F:3-oxoacyl-[acyl-carrier-protein] synthase activity"/>
    <property type="evidence" value="ECO:0007669"/>
    <property type="project" value="InterPro"/>
</dbReference>
<feature type="region of interest" description="Disordered" evidence="5">
    <location>
        <begin position="299"/>
        <end position="423"/>
    </location>
</feature>
<feature type="compositionally biased region" description="Pro residues" evidence="5">
    <location>
        <begin position="457"/>
        <end position="470"/>
    </location>
</feature>
<proteinExistence type="inferred from homology"/>
<dbReference type="Proteomes" id="UP000027178">
    <property type="component" value="Unassembled WGS sequence"/>
</dbReference>
<dbReference type="HOGENOM" id="CLU_478013_0_0_11"/>
<feature type="compositionally biased region" description="Basic residues" evidence="5">
    <location>
        <begin position="501"/>
        <end position="510"/>
    </location>
</feature>
<dbReference type="InterPro" id="IPR018201">
    <property type="entry name" value="Ketoacyl_synth_AS"/>
</dbReference>
<comment type="caution">
    <text evidence="7">The sequence shown here is derived from an EMBL/GenBank/DDBJ whole genome shotgun (WGS) entry which is preliminary data.</text>
</comment>
<dbReference type="InterPro" id="IPR014030">
    <property type="entry name" value="Ketoacyl_synth_N"/>
</dbReference>
<dbReference type="PROSITE" id="PS52004">
    <property type="entry name" value="KS3_2"/>
    <property type="match status" value="1"/>
</dbReference>
<dbReference type="SUPFAM" id="SSF53901">
    <property type="entry name" value="Thiolase-like"/>
    <property type="match status" value="2"/>
</dbReference>
<dbReference type="InterPro" id="IPR020841">
    <property type="entry name" value="PKS_Beta-ketoAc_synthase_dom"/>
</dbReference>
<gene>
    <name evidence="7" type="ORF">KCH_13150</name>
</gene>
<dbReference type="PANTHER" id="PTHR11712:SF336">
    <property type="entry name" value="3-OXOACYL-[ACYL-CARRIER-PROTEIN] SYNTHASE, MITOCHONDRIAL"/>
    <property type="match status" value="1"/>
</dbReference>
<dbReference type="Pfam" id="PF00109">
    <property type="entry name" value="ketoacyl-synt"/>
    <property type="match status" value="1"/>
</dbReference>
<sequence>MTARAPTSEPGAPGRGHRPGLREQHRDRGEGIHRGHPGRPQRDRPDHLLRQQRAPVAPGRRGPGVRPRRDRPPHRSGGVGRTAHFAAAAARLAVEDAGIEFDEDTRATTGAIIGTTNGEAPSVDTLTRQWLEGGPASISADLVAKIPAGNIAAAVSVELGLYGETVVIPTACSAANYAIGSAADKIIAGESEVMVAGGADSVNRFTHAGFHSLGAVADEVPQPFDRDRTGIVTAEGGAVLVLEELEHAKARGAHIYAELLGYGLSCDAHHIVHPDAESIADCIRRAHANAGIAAEDVDWIRRPRHRHPHQRHHRSHRHPAGVRRPAPPDELPEVDARPHHGRGQRLRRDRLLQGHRGIVPAAHHQPPHRGPGLRRGHRLRRRRRPDRRRPDRPEPRLRVRRQQRHHHFRRLHRPRAGRSAGGRTMTTQELGITHAAVLSAAGVGLDALRERLREPPPPRSAPTRPPPTPTSTPDCRAASPPSRLRDHRLRAAEGHQEPRPQHRPRPRRQHPAQAGTRRQARHHRRLLGDHRHRDGHHRRQPAQQHPARHRRHPRARASTWSTPRSSPTPR</sequence>
<evidence type="ECO:0000313" key="8">
    <source>
        <dbReference type="Proteomes" id="UP000027178"/>
    </source>
</evidence>
<dbReference type="Pfam" id="PF02801">
    <property type="entry name" value="Ketoacyl-synt_C"/>
    <property type="match status" value="1"/>
</dbReference>
<reference evidence="7 8" key="1">
    <citation type="submission" date="2014-05" db="EMBL/GenBank/DDBJ databases">
        <title>Draft Genome Sequence of Kitasatospora cheerisanensis KCTC 2395.</title>
        <authorList>
            <person name="Nam D.H."/>
        </authorList>
    </citation>
    <scope>NUCLEOTIDE SEQUENCE [LARGE SCALE GENOMIC DNA]</scope>
    <source>
        <strain evidence="7 8">KCTC 2395</strain>
    </source>
</reference>
<feature type="compositionally biased region" description="Low complexity" evidence="5">
    <location>
        <begin position="556"/>
        <end position="570"/>
    </location>
</feature>
<dbReference type="SMART" id="SM00825">
    <property type="entry name" value="PKS_KS"/>
    <property type="match status" value="1"/>
</dbReference>
<feature type="compositionally biased region" description="Basic residues" evidence="5">
    <location>
        <begin position="302"/>
        <end position="321"/>
    </location>
</feature>
<feature type="compositionally biased region" description="Basic residues" evidence="5">
    <location>
        <begin position="398"/>
        <end position="416"/>
    </location>
</feature>
<feature type="domain" description="Ketosynthase family 3 (KS3)" evidence="6">
    <location>
        <begin position="24"/>
        <end position="300"/>
    </location>
</feature>
<dbReference type="InterPro" id="IPR000794">
    <property type="entry name" value="Beta-ketoacyl_synthase"/>
</dbReference>